<feature type="region of interest" description="Disordered" evidence="1">
    <location>
        <begin position="177"/>
        <end position="217"/>
    </location>
</feature>
<dbReference type="EMBL" id="CAJPDT010000131">
    <property type="protein sequence ID" value="CAF9940461.1"/>
    <property type="molecule type" value="Genomic_DNA"/>
</dbReference>
<comment type="caution">
    <text evidence="2">The sequence shown here is derived from an EMBL/GenBank/DDBJ whole genome shotgun (WGS) entry which is preliminary data.</text>
</comment>
<evidence type="ECO:0000313" key="2">
    <source>
        <dbReference type="EMBL" id="CAF9940461.1"/>
    </source>
</evidence>
<protein>
    <recommendedName>
        <fullName evidence="4">Fungal N-terminal domain-containing protein</fullName>
    </recommendedName>
</protein>
<dbReference type="AlphaFoldDB" id="A0A8H3J485"/>
<evidence type="ECO:0000256" key="1">
    <source>
        <dbReference type="SAM" id="MobiDB-lite"/>
    </source>
</evidence>
<gene>
    <name evidence="2" type="ORF">IMSHALPRED_002036</name>
</gene>
<feature type="compositionally biased region" description="Polar residues" evidence="1">
    <location>
        <begin position="177"/>
        <end position="210"/>
    </location>
</feature>
<proteinExistence type="predicted"/>
<sequence length="217" mass="24113">MSGIEIIGLVASASQLALYSIKITTCLGEICQRVQNAPARIRHHSDQLRQLVSTAQLVQEHRLLQTAHVHAHINATLEQARTLSAILEQLTIDYSRGSIRRYWKILKATREKEIQANFDRLEKEKIALILCISVAQTDLLGQGIHKLEMAEKEARQPSVVAEEGNREFDQIHTATTAAKEQQIVPATSLRQGSNDIDVGSDQTQSEQGESNELGMSL</sequence>
<name>A0A8H3J485_9LECA</name>
<dbReference type="OrthoDB" id="3562540at2759"/>
<accession>A0A8H3J485</accession>
<evidence type="ECO:0000313" key="3">
    <source>
        <dbReference type="Proteomes" id="UP000664534"/>
    </source>
</evidence>
<reference evidence="2" key="1">
    <citation type="submission" date="2021-03" db="EMBL/GenBank/DDBJ databases">
        <authorList>
            <person name="Tagirdzhanova G."/>
        </authorList>
    </citation>
    <scope>NUCLEOTIDE SEQUENCE</scope>
</reference>
<dbReference type="Proteomes" id="UP000664534">
    <property type="component" value="Unassembled WGS sequence"/>
</dbReference>
<keyword evidence="3" id="KW-1185">Reference proteome</keyword>
<organism evidence="2 3">
    <name type="scientific">Imshaugia aleurites</name>
    <dbReference type="NCBI Taxonomy" id="172621"/>
    <lineage>
        <taxon>Eukaryota</taxon>
        <taxon>Fungi</taxon>
        <taxon>Dikarya</taxon>
        <taxon>Ascomycota</taxon>
        <taxon>Pezizomycotina</taxon>
        <taxon>Lecanoromycetes</taxon>
        <taxon>OSLEUM clade</taxon>
        <taxon>Lecanoromycetidae</taxon>
        <taxon>Lecanorales</taxon>
        <taxon>Lecanorineae</taxon>
        <taxon>Parmeliaceae</taxon>
        <taxon>Imshaugia</taxon>
    </lineage>
</organism>
<evidence type="ECO:0008006" key="4">
    <source>
        <dbReference type="Google" id="ProtNLM"/>
    </source>
</evidence>